<dbReference type="Gene3D" id="3.30.1360.120">
    <property type="entry name" value="Probable tRNA modification gtpase trme, domain 1"/>
    <property type="match status" value="1"/>
</dbReference>
<evidence type="ECO:0000313" key="1">
    <source>
        <dbReference type="EMBL" id="MCB5409902.1"/>
    </source>
</evidence>
<evidence type="ECO:0000313" key="2">
    <source>
        <dbReference type="Proteomes" id="UP001198571"/>
    </source>
</evidence>
<sequence length="186" mass="19015">MPELIARTALQDEAALQLGGLELSVLTPGPLTGIALYPGAAAGSDPLLAGLGLPFPSPGKFRESNGVTLAWSGRDEALLIGAEPPAGLEDQAAVTAQSGGLAGLALRGQAAAGALARLVALDLRPSAFPPGSAARTGLNHIPALILARDEGYDIFVFRSMARSAWNELSEVMQHLAARQPAPLPGR</sequence>
<dbReference type="EMBL" id="JACDXX010000006">
    <property type="protein sequence ID" value="MCB5409902.1"/>
    <property type="molecule type" value="Genomic_DNA"/>
</dbReference>
<dbReference type="SUPFAM" id="SSF103025">
    <property type="entry name" value="Folate-binding domain"/>
    <property type="match status" value="1"/>
</dbReference>
<keyword evidence="2" id="KW-1185">Reference proteome</keyword>
<dbReference type="InterPro" id="IPR027266">
    <property type="entry name" value="TrmE/GcvT-like"/>
</dbReference>
<accession>A0ABS8CKI0</accession>
<dbReference type="RefSeq" id="WP_226934812.1">
    <property type="nucleotide sequence ID" value="NZ_JACDXX010000006.1"/>
</dbReference>
<protein>
    <submittedName>
        <fullName evidence="1">Sarcosine oxidase subunit gamma</fullName>
    </submittedName>
</protein>
<name>A0ABS8CKI0_9RHOB</name>
<comment type="caution">
    <text evidence="1">The sequence shown here is derived from an EMBL/GenBank/DDBJ whole genome shotgun (WGS) entry which is preliminary data.</text>
</comment>
<dbReference type="Proteomes" id="UP001198571">
    <property type="component" value="Unassembled WGS sequence"/>
</dbReference>
<gene>
    <name evidence="1" type="ORF">H0485_07810</name>
</gene>
<organism evidence="1 2">
    <name type="scientific">Pseudogemmobacter faecipullorum</name>
    <dbReference type="NCBI Taxonomy" id="2755041"/>
    <lineage>
        <taxon>Bacteria</taxon>
        <taxon>Pseudomonadati</taxon>
        <taxon>Pseudomonadota</taxon>
        <taxon>Alphaproteobacteria</taxon>
        <taxon>Rhodobacterales</taxon>
        <taxon>Paracoccaceae</taxon>
        <taxon>Pseudogemmobacter</taxon>
    </lineage>
</organism>
<proteinExistence type="predicted"/>
<reference evidence="1 2" key="1">
    <citation type="submission" date="2020-07" db="EMBL/GenBank/DDBJ databases">
        <title>Pseudogemmobacter sp. nov., isolated from poultry manure in Taiwan.</title>
        <authorList>
            <person name="Lin S.-Y."/>
            <person name="Tang Y.-S."/>
            <person name="Young C.-C."/>
        </authorList>
    </citation>
    <scope>NUCLEOTIDE SEQUENCE [LARGE SCALE GENOMIC DNA]</scope>
    <source>
        <strain evidence="1 2">CC-YST710</strain>
    </source>
</reference>